<dbReference type="STRING" id="525897.Dbac_1450"/>
<dbReference type="Pfam" id="PF13614">
    <property type="entry name" value="AAA_31"/>
    <property type="match status" value="1"/>
</dbReference>
<feature type="region of interest" description="Disordered" evidence="1">
    <location>
        <begin position="40"/>
        <end position="63"/>
    </location>
</feature>
<evidence type="ECO:0000259" key="3">
    <source>
        <dbReference type="Pfam" id="PF13717"/>
    </source>
</evidence>
<dbReference type="EMBL" id="CP001629">
    <property type="protein sequence ID" value="ACU89544.1"/>
    <property type="molecule type" value="Genomic_DNA"/>
</dbReference>
<dbReference type="CDD" id="cd02042">
    <property type="entry name" value="ParAB_family"/>
    <property type="match status" value="1"/>
</dbReference>
<dbReference type="eggNOG" id="COG0455">
    <property type="taxonomic scope" value="Bacteria"/>
</dbReference>
<feature type="domain" description="Zinc finger/thioredoxin putative" evidence="3">
    <location>
        <begin position="1"/>
        <end position="36"/>
    </location>
</feature>
<dbReference type="RefSeq" id="WP_015773638.1">
    <property type="nucleotide sequence ID" value="NC_013173.1"/>
</dbReference>
<proteinExistence type="predicted"/>
<gene>
    <name evidence="4" type="ordered locus">Dbac_1450</name>
</gene>
<dbReference type="AlphaFoldDB" id="C7LTI7"/>
<dbReference type="InterPro" id="IPR011723">
    <property type="entry name" value="Znf/thioredoxin_put"/>
</dbReference>
<protein>
    <submittedName>
        <fullName evidence="4">Cobyrinic acid ac-diamide synthase</fullName>
    </submittedName>
</protein>
<dbReference type="Pfam" id="PF13717">
    <property type="entry name" value="Zn_ribbon_4"/>
    <property type="match status" value="1"/>
</dbReference>
<keyword evidence="5" id="KW-1185">Reference proteome</keyword>
<evidence type="ECO:0000313" key="5">
    <source>
        <dbReference type="Proteomes" id="UP000002216"/>
    </source>
</evidence>
<dbReference type="Proteomes" id="UP000002216">
    <property type="component" value="Chromosome"/>
</dbReference>
<dbReference type="InterPro" id="IPR027417">
    <property type="entry name" value="P-loop_NTPase"/>
</dbReference>
<dbReference type="SUPFAM" id="SSF52540">
    <property type="entry name" value="P-loop containing nucleoside triphosphate hydrolases"/>
    <property type="match status" value="1"/>
</dbReference>
<dbReference type="NCBIfam" id="TIGR02098">
    <property type="entry name" value="MJ0042_CXXC"/>
    <property type="match status" value="1"/>
</dbReference>
<dbReference type="PANTHER" id="PTHR13696:SF52">
    <property type="entry name" value="PARA FAMILY PROTEIN CT_582"/>
    <property type="match status" value="1"/>
</dbReference>
<dbReference type="InterPro" id="IPR025669">
    <property type="entry name" value="AAA_dom"/>
</dbReference>
<dbReference type="OrthoDB" id="9815116at2"/>
<dbReference type="PANTHER" id="PTHR13696">
    <property type="entry name" value="P-LOOP CONTAINING NUCLEOSIDE TRIPHOSPHATE HYDROLASE"/>
    <property type="match status" value="1"/>
</dbReference>
<feature type="domain" description="AAA" evidence="2">
    <location>
        <begin position="57"/>
        <end position="221"/>
    </location>
</feature>
<accession>C7LTI7</accession>
<evidence type="ECO:0000313" key="4">
    <source>
        <dbReference type="EMBL" id="ACU89544.1"/>
    </source>
</evidence>
<organism evidence="4 5">
    <name type="scientific">Desulfomicrobium baculatum (strain DSM 4028 / VKM B-1378 / X)</name>
    <name type="common">Desulfovibrio baculatus</name>
    <dbReference type="NCBI Taxonomy" id="525897"/>
    <lineage>
        <taxon>Bacteria</taxon>
        <taxon>Pseudomonadati</taxon>
        <taxon>Thermodesulfobacteriota</taxon>
        <taxon>Desulfovibrionia</taxon>
        <taxon>Desulfovibrionales</taxon>
        <taxon>Desulfomicrobiaceae</taxon>
        <taxon>Desulfomicrobium</taxon>
    </lineage>
</organism>
<evidence type="ECO:0000259" key="2">
    <source>
        <dbReference type="Pfam" id="PF13614"/>
    </source>
</evidence>
<name>C7LTI7_DESBD</name>
<dbReference type="KEGG" id="dba:Dbac_1450"/>
<sequence length="305" mass="33475">MKVICPQCKKEHNIDESKIPVGATVAQCRACGHRFPLFEPAPEPAPEAEAPKTGPRRIGVTLSKGGVGKTTTSVNLAAGLALAGYKVLLVDTDTQGQASYLLGQKTQAGLTELVTGELPAAETIVQARENLWLLAGGRSLAGVKRMIDRKDFGGELTLVEALEPVEKDFDFVIVDTSPGWDPLTVNVLFYVFELITPVSLEVMTLQGLVEFLKNLSSIQKYRSEVALNYILPTFLDKRIKNPDAILDKLKDLYGEYVCTPIRYNVRLSESPAYGKTIFEYAPGSHGSQDYRDLVRKITGRPELFS</sequence>
<dbReference type="InterPro" id="IPR050678">
    <property type="entry name" value="DNA_Partitioning_ATPase"/>
</dbReference>
<dbReference type="Gene3D" id="3.40.50.300">
    <property type="entry name" value="P-loop containing nucleotide triphosphate hydrolases"/>
    <property type="match status" value="1"/>
</dbReference>
<reference evidence="4 5" key="1">
    <citation type="journal article" date="2009" name="Stand. Genomic Sci.">
        <title>Complete genome sequence of Desulfomicrobium baculatum type strain (X).</title>
        <authorList>
            <person name="Copeland A."/>
            <person name="Spring S."/>
            <person name="Goker M."/>
            <person name="Schneider S."/>
            <person name="Lapidus A."/>
            <person name="Del Rio T.G."/>
            <person name="Tice H."/>
            <person name="Cheng J.F."/>
            <person name="Chen F."/>
            <person name="Nolan M."/>
            <person name="Bruce D."/>
            <person name="Goodwin L."/>
            <person name="Pitluck S."/>
            <person name="Ivanova N."/>
            <person name="Mavrommatis K."/>
            <person name="Ovchinnikova G."/>
            <person name="Pati A."/>
            <person name="Chen A."/>
            <person name="Palaniappan K."/>
            <person name="Land M."/>
            <person name="Hauser L."/>
            <person name="Chang Y.J."/>
            <person name="Jeffries C.C."/>
            <person name="Meincke L."/>
            <person name="Sims D."/>
            <person name="Brettin T."/>
            <person name="Detter J.C."/>
            <person name="Han C."/>
            <person name="Chain P."/>
            <person name="Bristow J."/>
            <person name="Eisen J.A."/>
            <person name="Markowitz V."/>
            <person name="Hugenholtz P."/>
            <person name="Kyrpides N.C."/>
            <person name="Klenk H.P."/>
            <person name="Lucas S."/>
        </authorList>
    </citation>
    <scope>NUCLEOTIDE SEQUENCE [LARGE SCALE GENOMIC DNA]</scope>
    <source>
        <strain evidence="5">DSM 4028 / VKM B-1378 / X</strain>
    </source>
</reference>
<dbReference type="HOGENOM" id="CLU_037612_1_3_7"/>
<evidence type="ECO:0000256" key="1">
    <source>
        <dbReference type="SAM" id="MobiDB-lite"/>
    </source>
</evidence>